<dbReference type="Proteomes" id="UP000076722">
    <property type="component" value="Unassembled WGS sequence"/>
</dbReference>
<feature type="compositionally biased region" description="Low complexity" evidence="1">
    <location>
        <begin position="742"/>
        <end position="774"/>
    </location>
</feature>
<evidence type="ECO:0000313" key="4">
    <source>
        <dbReference type="Proteomes" id="UP000076722"/>
    </source>
</evidence>
<dbReference type="EMBL" id="KV419406">
    <property type="protein sequence ID" value="KZS93705.1"/>
    <property type="molecule type" value="Genomic_DNA"/>
</dbReference>
<feature type="compositionally biased region" description="Polar residues" evidence="1">
    <location>
        <begin position="128"/>
        <end position="141"/>
    </location>
</feature>
<feature type="region of interest" description="Disordered" evidence="1">
    <location>
        <begin position="734"/>
        <end position="805"/>
    </location>
</feature>
<feature type="signal peptide" evidence="2">
    <location>
        <begin position="1"/>
        <end position="23"/>
    </location>
</feature>
<feature type="compositionally biased region" description="Low complexity" evidence="1">
    <location>
        <begin position="616"/>
        <end position="660"/>
    </location>
</feature>
<dbReference type="OrthoDB" id="73875at2759"/>
<organism evidence="3 4">
    <name type="scientific">Sistotremastrum niveocremeum HHB9708</name>
    <dbReference type="NCBI Taxonomy" id="1314777"/>
    <lineage>
        <taxon>Eukaryota</taxon>
        <taxon>Fungi</taxon>
        <taxon>Dikarya</taxon>
        <taxon>Basidiomycota</taxon>
        <taxon>Agaricomycotina</taxon>
        <taxon>Agaricomycetes</taxon>
        <taxon>Sistotremastrales</taxon>
        <taxon>Sistotremastraceae</taxon>
        <taxon>Sertulicium</taxon>
        <taxon>Sertulicium niveocremeum</taxon>
    </lineage>
</organism>
<feature type="region of interest" description="Disordered" evidence="1">
    <location>
        <begin position="579"/>
        <end position="682"/>
    </location>
</feature>
<sequence length="841" mass="85446">MVSPYWQRATLSAVLLALTVAHAIDLSDPSVPCTSGWCAYDTGDGVKTAYSTLILNGSPSSIGDITPAGGWMVSDCPQSWPSGQATIKMSCMQGSSECDKLFSGAGAQNTVVRLPPSCGQGPFARVVSHSSSDSGTNTTSVASKKGKGAEKRAKANASQVHTMTLDFAFSKIPANSPHGPINMAITSSNVKGPTIDKRWVKQALRNRGRVAEFHRRGLFSSIANGIDQAVHGVESGIKSVVGDVTSVAAAVATDIKSVASDVTSAAVAVATDIKNGVNTAVHAAENATAFNKTETDNLKPISIQKNFPIINKDLECGPVTGTISLDVDTDVKAQVAFGYVITGTAIPPKLDEFMVMATLNGNVTNTFNVNLGLQGNFDTGSRQLIQTGLPGLSIPGIVTIGPIFSINAELSANFDLEAQMVINTEFDLPNINLVFPPDQGKNSGTESTASGGKQPLKVSLGSGSGTLNGNIDAHLIPRVDFGVEILEGLAKATVFLEMDVSGTLTLEASGQSEGGSGNAATGAGSDGLGGADGTLDDTTTDGLTDDSTGTDTAALPDDTDVIPPERRAILYSRIYRRKSSGGSSKKESKVTMSDQAVPTDPAVADQSVDDSISGADNSTAGDDGTNDGTDSTGGTLDGDGASSGTNGTTADDSSLSSADTNITSIDDGTANAAPPAQKGATGGTIDGTLTLVGGININGGLDGNLGPLGGSKTFPIFKTTKQLFTKQFSEKLGSAKNDASDTDNASASSTDDADTATDSALDPAAPTKRALLSSRKSKAKSTTDDSTSDKSNLSSTETSSDTALGASENLSSVACSSSSSSGGGIGGLIKGFTQSLLPISL</sequence>
<feature type="chain" id="PRO_5007853785" evidence="2">
    <location>
        <begin position="24"/>
        <end position="841"/>
    </location>
</feature>
<gene>
    <name evidence="3" type="ORF">SISNIDRAFT_485318</name>
</gene>
<feature type="compositionally biased region" description="Low complexity" evidence="1">
    <location>
        <begin position="540"/>
        <end position="555"/>
    </location>
</feature>
<accession>A0A164V0L1</accession>
<evidence type="ECO:0000256" key="1">
    <source>
        <dbReference type="SAM" id="MobiDB-lite"/>
    </source>
</evidence>
<name>A0A164V0L1_9AGAM</name>
<proteinExistence type="predicted"/>
<keyword evidence="2" id="KW-0732">Signal</keyword>
<keyword evidence="4" id="KW-1185">Reference proteome</keyword>
<reference evidence="3 4" key="1">
    <citation type="journal article" date="2016" name="Mol. Biol. Evol.">
        <title>Comparative Genomics of Early-Diverging Mushroom-Forming Fungi Provides Insights into the Origins of Lignocellulose Decay Capabilities.</title>
        <authorList>
            <person name="Nagy L.G."/>
            <person name="Riley R."/>
            <person name="Tritt A."/>
            <person name="Adam C."/>
            <person name="Daum C."/>
            <person name="Floudas D."/>
            <person name="Sun H."/>
            <person name="Yadav J.S."/>
            <person name="Pangilinan J."/>
            <person name="Larsson K.H."/>
            <person name="Matsuura K."/>
            <person name="Barry K."/>
            <person name="Labutti K."/>
            <person name="Kuo R."/>
            <person name="Ohm R.A."/>
            <person name="Bhattacharya S.S."/>
            <person name="Shirouzu T."/>
            <person name="Yoshinaga Y."/>
            <person name="Martin F.M."/>
            <person name="Grigoriev I.V."/>
            <person name="Hibbett D.S."/>
        </authorList>
    </citation>
    <scope>NUCLEOTIDE SEQUENCE [LARGE SCALE GENOMIC DNA]</scope>
    <source>
        <strain evidence="3 4">HHB9708</strain>
    </source>
</reference>
<evidence type="ECO:0000256" key="2">
    <source>
        <dbReference type="SAM" id="SignalP"/>
    </source>
</evidence>
<feature type="region of interest" description="Disordered" evidence="1">
    <location>
        <begin position="507"/>
        <end position="566"/>
    </location>
</feature>
<protein>
    <submittedName>
        <fullName evidence="3">Uncharacterized protein</fullName>
    </submittedName>
</protein>
<feature type="region of interest" description="Disordered" evidence="1">
    <location>
        <begin position="126"/>
        <end position="152"/>
    </location>
</feature>
<feature type="compositionally biased region" description="Polar residues" evidence="1">
    <location>
        <begin position="440"/>
        <end position="451"/>
    </location>
</feature>
<feature type="region of interest" description="Disordered" evidence="1">
    <location>
        <begin position="437"/>
        <end position="456"/>
    </location>
</feature>
<evidence type="ECO:0000313" key="3">
    <source>
        <dbReference type="EMBL" id="KZS93705.1"/>
    </source>
</evidence>
<dbReference type="AlphaFoldDB" id="A0A164V0L1"/>